<dbReference type="GO" id="GO:0017111">
    <property type="term" value="F:ribonucleoside triphosphate phosphatase activity"/>
    <property type="evidence" value="ECO:0007669"/>
    <property type="project" value="InterPro"/>
</dbReference>
<keyword evidence="13" id="KW-1185">Reference proteome</keyword>
<dbReference type="Gene3D" id="3.90.950.10">
    <property type="match status" value="1"/>
</dbReference>
<organism evidence="12 13">
    <name type="scientific">Brevibacterium ravenspurgense</name>
    <dbReference type="NCBI Taxonomy" id="479117"/>
    <lineage>
        <taxon>Bacteria</taxon>
        <taxon>Bacillati</taxon>
        <taxon>Actinomycetota</taxon>
        <taxon>Actinomycetes</taxon>
        <taxon>Micrococcales</taxon>
        <taxon>Brevibacteriaceae</taxon>
        <taxon>Brevibacterium</taxon>
    </lineage>
</organism>
<comment type="catalytic activity">
    <reaction evidence="9 10">
        <text>XTP + H2O = XMP + diphosphate + H(+)</text>
        <dbReference type="Rhea" id="RHEA:28610"/>
        <dbReference type="ChEBI" id="CHEBI:15377"/>
        <dbReference type="ChEBI" id="CHEBI:15378"/>
        <dbReference type="ChEBI" id="CHEBI:33019"/>
        <dbReference type="ChEBI" id="CHEBI:57464"/>
        <dbReference type="ChEBI" id="CHEBI:61314"/>
        <dbReference type="EC" id="3.6.1.66"/>
    </reaction>
</comment>
<dbReference type="Pfam" id="PF01725">
    <property type="entry name" value="Ham1p_like"/>
    <property type="match status" value="1"/>
</dbReference>
<feature type="binding site" evidence="10">
    <location>
        <position position="76"/>
    </location>
    <ligand>
        <name>Mg(2+)</name>
        <dbReference type="ChEBI" id="CHEBI:18420"/>
    </ligand>
</feature>
<feature type="binding site" evidence="10">
    <location>
        <begin position="159"/>
        <end position="162"/>
    </location>
    <ligand>
        <name>substrate</name>
    </ligand>
</feature>
<dbReference type="AlphaFoldDB" id="A0A150HCF8"/>
<evidence type="ECO:0000313" key="13">
    <source>
        <dbReference type="Proteomes" id="UP000243589"/>
    </source>
</evidence>
<dbReference type="InterPro" id="IPR029001">
    <property type="entry name" value="ITPase-like_fam"/>
</dbReference>
<evidence type="ECO:0000256" key="3">
    <source>
        <dbReference type="ARBA" id="ARBA00022723"/>
    </source>
</evidence>
<dbReference type="GO" id="GO:0036222">
    <property type="term" value="F:XTP diphosphatase activity"/>
    <property type="evidence" value="ECO:0007669"/>
    <property type="project" value="UniProtKB-UniRule"/>
</dbReference>
<dbReference type="GO" id="GO:0035870">
    <property type="term" value="F:dITP diphosphatase activity"/>
    <property type="evidence" value="ECO:0007669"/>
    <property type="project" value="UniProtKB-UniRule"/>
</dbReference>
<comment type="caution">
    <text evidence="10">Lacks conserved residue(s) required for the propagation of feature annotation.</text>
</comment>
<proteinExistence type="inferred from homology"/>
<evidence type="ECO:0000256" key="9">
    <source>
        <dbReference type="ARBA" id="ARBA00052017"/>
    </source>
</evidence>
<evidence type="ECO:0000256" key="2">
    <source>
        <dbReference type="ARBA" id="ARBA00011738"/>
    </source>
</evidence>
<evidence type="ECO:0000256" key="6">
    <source>
        <dbReference type="ARBA" id="ARBA00022842"/>
    </source>
</evidence>
<keyword evidence="6 10" id="KW-0460">Magnesium</keyword>
<dbReference type="PANTHER" id="PTHR11067:SF9">
    <property type="entry name" value="INOSINE TRIPHOSPHATE PYROPHOSPHATASE"/>
    <property type="match status" value="1"/>
</dbReference>
<comment type="similarity">
    <text evidence="1 10 11">Belongs to the HAM1 NTPase family.</text>
</comment>
<dbReference type="HAMAP" id="MF_01405">
    <property type="entry name" value="Non_canon_purine_NTPase"/>
    <property type="match status" value="1"/>
</dbReference>
<sequence>MSGGEGKRAVLATGNEGKRAELEAILSRTLPGMTVVTSSALGLANPVEDGTTFEENALIKARAAAAESGMPAFADDSGLTVSILGGSPGIFSARWSGAHGDDLANNRLLLAQLADVKDADRGAAFVCAAAFVDTDGTEIVCRGALPGTLARAPRGSGGFGYDPIFIPEGQERSLAEYSREEKNAVSHRGRAFTELVEKVRAHIAG</sequence>
<reference evidence="12 13" key="1">
    <citation type="submission" date="2016-01" db="EMBL/GenBank/DDBJ databases">
        <title>Use of Whole Genome Sequencing to ascertain that Brevibacterium massiliense (Roux, Raoult 2009) is a later heterotypic synonym of Brevibacterium ravenspurgense (Mages 2008).</title>
        <authorList>
            <person name="Bernier A.-M."/>
            <person name="Burdz T."/>
            <person name="Huynh C."/>
            <person name="Pachecho A.L."/>
            <person name="Wiebe D."/>
            <person name="Bonner C."/>
            <person name="Bernard K."/>
        </authorList>
    </citation>
    <scope>NUCLEOTIDE SEQUENCE [LARGE SCALE GENOMIC DNA]</scope>
    <source>
        <strain evidence="12 13">CCUG56047</strain>
    </source>
</reference>
<evidence type="ECO:0000256" key="5">
    <source>
        <dbReference type="ARBA" id="ARBA00022801"/>
    </source>
</evidence>
<comment type="catalytic activity">
    <reaction evidence="8 10">
        <text>dITP + H2O = dIMP + diphosphate + H(+)</text>
        <dbReference type="Rhea" id="RHEA:28342"/>
        <dbReference type="ChEBI" id="CHEBI:15377"/>
        <dbReference type="ChEBI" id="CHEBI:15378"/>
        <dbReference type="ChEBI" id="CHEBI:33019"/>
        <dbReference type="ChEBI" id="CHEBI:61194"/>
        <dbReference type="ChEBI" id="CHEBI:61382"/>
        <dbReference type="EC" id="3.6.1.66"/>
    </reaction>
</comment>
<dbReference type="PATRIC" id="fig|479117.4.peg.272"/>
<feature type="binding site" evidence="10">
    <location>
        <begin position="187"/>
        <end position="188"/>
    </location>
    <ligand>
        <name>substrate</name>
    </ligand>
</feature>
<dbReference type="EMBL" id="LQQC01000004">
    <property type="protein sequence ID" value="KXZ59340.1"/>
    <property type="molecule type" value="Genomic_DNA"/>
</dbReference>
<dbReference type="RefSeq" id="WP_062019624.1">
    <property type="nucleotide sequence ID" value="NZ_LQQC01000004.1"/>
</dbReference>
<name>A0A150HCF8_9MICO</name>
<comment type="function">
    <text evidence="10">Pyrophosphatase that catalyzes the hydrolysis of nucleoside triphosphates to their monophosphate derivatives, with a high preference for the non-canonical purine nucleotides XTP (xanthosine triphosphate), dITP (deoxyinosine triphosphate) and ITP. Seems to function as a house-cleaning enzyme that removes non-canonical purine nucleotides from the nucleotide pool, thus preventing their incorporation into DNA/RNA and avoiding chromosomal lesions.</text>
</comment>
<evidence type="ECO:0000256" key="4">
    <source>
        <dbReference type="ARBA" id="ARBA00022741"/>
    </source>
</evidence>
<feature type="binding site" evidence="10">
    <location>
        <begin position="13"/>
        <end position="18"/>
    </location>
    <ligand>
        <name>substrate</name>
    </ligand>
</feature>
<dbReference type="InterPro" id="IPR002637">
    <property type="entry name" value="RdgB/HAM1"/>
</dbReference>
<dbReference type="EC" id="3.6.1.66" evidence="10"/>
<accession>A0A150HCF8</accession>
<dbReference type="GO" id="GO:0005829">
    <property type="term" value="C:cytosol"/>
    <property type="evidence" value="ECO:0007669"/>
    <property type="project" value="TreeGrafter"/>
</dbReference>
<dbReference type="FunFam" id="3.90.950.10:FF:000001">
    <property type="entry name" value="dITP/XTP pyrophosphatase"/>
    <property type="match status" value="1"/>
</dbReference>
<comment type="caution">
    <text evidence="12">The sequence shown here is derived from an EMBL/GenBank/DDBJ whole genome shotgun (WGS) entry which is preliminary data.</text>
</comment>
<dbReference type="GO" id="GO:0046872">
    <property type="term" value="F:metal ion binding"/>
    <property type="evidence" value="ECO:0007669"/>
    <property type="project" value="UniProtKB-KW"/>
</dbReference>
<comment type="subunit">
    <text evidence="2 10">Homodimer.</text>
</comment>
<protein>
    <recommendedName>
        <fullName evidence="10">dITP/XTP pyrophosphatase</fullName>
        <ecNumber evidence="10">3.6.1.66</ecNumber>
    </recommendedName>
    <alternativeName>
        <fullName evidence="10">Non-canonical purine NTP pyrophosphatase</fullName>
    </alternativeName>
    <alternativeName>
        <fullName evidence="10">Non-standard purine NTP pyrophosphatase</fullName>
    </alternativeName>
    <alternativeName>
        <fullName evidence="10">Nucleoside-triphosphate diphosphatase</fullName>
    </alternativeName>
    <alternativeName>
        <fullName evidence="10">Nucleoside-triphosphate pyrophosphatase</fullName>
        <shortName evidence="10">NTPase</shortName>
    </alternativeName>
</protein>
<feature type="binding site" evidence="10">
    <location>
        <position position="77"/>
    </location>
    <ligand>
        <name>substrate</name>
    </ligand>
</feature>
<feature type="binding site" evidence="10">
    <location>
        <position position="182"/>
    </location>
    <ligand>
        <name>substrate</name>
    </ligand>
</feature>
<dbReference type="Proteomes" id="UP000243589">
    <property type="component" value="Unassembled WGS sequence"/>
</dbReference>
<dbReference type="InterPro" id="IPR020922">
    <property type="entry name" value="dITP/XTP_pyrophosphatase"/>
</dbReference>
<keyword evidence="7 10" id="KW-0546">Nucleotide metabolism</keyword>
<dbReference type="GO" id="GO:0036220">
    <property type="term" value="F:ITP diphosphatase activity"/>
    <property type="evidence" value="ECO:0007669"/>
    <property type="project" value="UniProtKB-UniRule"/>
</dbReference>
<keyword evidence="3 10" id="KW-0479">Metal-binding</keyword>
<evidence type="ECO:0000256" key="11">
    <source>
        <dbReference type="RuleBase" id="RU003781"/>
    </source>
</evidence>
<dbReference type="CDD" id="cd00515">
    <property type="entry name" value="HAM1"/>
    <property type="match status" value="1"/>
</dbReference>
<comment type="catalytic activity">
    <reaction evidence="10">
        <text>ITP + H2O = IMP + diphosphate + H(+)</text>
        <dbReference type="Rhea" id="RHEA:29399"/>
        <dbReference type="ChEBI" id="CHEBI:15377"/>
        <dbReference type="ChEBI" id="CHEBI:15378"/>
        <dbReference type="ChEBI" id="CHEBI:33019"/>
        <dbReference type="ChEBI" id="CHEBI:58053"/>
        <dbReference type="ChEBI" id="CHEBI:61402"/>
        <dbReference type="EC" id="3.6.1.66"/>
    </reaction>
</comment>
<keyword evidence="5 10" id="KW-0378">Hydrolase</keyword>
<evidence type="ECO:0000313" key="12">
    <source>
        <dbReference type="EMBL" id="KXZ59340.1"/>
    </source>
</evidence>
<feature type="active site" description="Proton acceptor" evidence="10">
    <location>
        <position position="76"/>
    </location>
</feature>
<comment type="cofactor">
    <cofactor evidence="10">
        <name>Mg(2+)</name>
        <dbReference type="ChEBI" id="CHEBI:18420"/>
    </cofactor>
    <text evidence="10">Binds 1 Mg(2+) ion per subunit.</text>
</comment>
<gene>
    <name evidence="12" type="primary">rdgB</name>
    <name evidence="12" type="ORF">Bravens_00272</name>
</gene>
<evidence type="ECO:0000256" key="7">
    <source>
        <dbReference type="ARBA" id="ARBA00023080"/>
    </source>
</evidence>
<dbReference type="PANTHER" id="PTHR11067">
    <property type="entry name" value="INOSINE TRIPHOSPHATE PYROPHOSPHATASE/HAM1 PROTEIN"/>
    <property type="match status" value="1"/>
</dbReference>
<dbReference type="GO" id="GO:0009117">
    <property type="term" value="P:nucleotide metabolic process"/>
    <property type="evidence" value="ECO:0007669"/>
    <property type="project" value="UniProtKB-KW"/>
</dbReference>
<evidence type="ECO:0000256" key="1">
    <source>
        <dbReference type="ARBA" id="ARBA00008023"/>
    </source>
</evidence>
<dbReference type="GO" id="GO:0000166">
    <property type="term" value="F:nucleotide binding"/>
    <property type="evidence" value="ECO:0007669"/>
    <property type="project" value="UniProtKB-KW"/>
</dbReference>
<keyword evidence="4 10" id="KW-0547">Nucleotide-binding</keyword>
<evidence type="ECO:0000256" key="8">
    <source>
        <dbReference type="ARBA" id="ARBA00051875"/>
    </source>
</evidence>
<dbReference type="NCBIfam" id="TIGR00042">
    <property type="entry name" value="RdgB/HAM1 family non-canonical purine NTP pyrophosphatase"/>
    <property type="match status" value="1"/>
</dbReference>
<evidence type="ECO:0000256" key="10">
    <source>
        <dbReference type="HAMAP-Rule" id="MF_01405"/>
    </source>
</evidence>
<dbReference type="SUPFAM" id="SSF52972">
    <property type="entry name" value="ITPase-like"/>
    <property type="match status" value="1"/>
</dbReference>
<dbReference type="GO" id="GO:0009146">
    <property type="term" value="P:purine nucleoside triphosphate catabolic process"/>
    <property type="evidence" value="ECO:0007669"/>
    <property type="project" value="UniProtKB-UniRule"/>
</dbReference>